<keyword evidence="3" id="KW-1185">Reference proteome</keyword>
<dbReference type="EMBL" id="JARAOO010000004">
    <property type="protein sequence ID" value="KAJ7972555.1"/>
    <property type="molecule type" value="Genomic_DNA"/>
</dbReference>
<name>A0AAD7Q0F2_QUISA</name>
<evidence type="ECO:0000313" key="2">
    <source>
        <dbReference type="EMBL" id="KAJ7972555.1"/>
    </source>
</evidence>
<keyword evidence="1" id="KW-0812">Transmembrane</keyword>
<comment type="caution">
    <text evidence="2">The sequence shown here is derived from an EMBL/GenBank/DDBJ whole genome shotgun (WGS) entry which is preliminary data.</text>
</comment>
<protein>
    <submittedName>
        <fullName evidence="2">Tetraspanin family protein</fullName>
    </submittedName>
</protein>
<gene>
    <name evidence="2" type="ORF">O6P43_010425</name>
</gene>
<dbReference type="KEGG" id="qsa:O6P43_010425"/>
<accession>A0AAD7Q0F2</accession>
<organism evidence="2 3">
    <name type="scientific">Quillaja saponaria</name>
    <name type="common">Soap bark tree</name>
    <dbReference type="NCBI Taxonomy" id="32244"/>
    <lineage>
        <taxon>Eukaryota</taxon>
        <taxon>Viridiplantae</taxon>
        <taxon>Streptophyta</taxon>
        <taxon>Embryophyta</taxon>
        <taxon>Tracheophyta</taxon>
        <taxon>Spermatophyta</taxon>
        <taxon>Magnoliopsida</taxon>
        <taxon>eudicotyledons</taxon>
        <taxon>Gunneridae</taxon>
        <taxon>Pentapetalae</taxon>
        <taxon>rosids</taxon>
        <taxon>fabids</taxon>
        <taxon>Fabales</taxon>
        <taxon>Quillajaceae</taxon>
        <taxon>Quillaja</taxon>
    </lineage>
</organism>
<keyword evidence="1" id="KW-1133">Transmembrane helix</keyword>
<evidence type="ECO:0000256" key="1">
    <source>
        <dbReference type="SAM" id="Phobius"/>
    </source>
</evidence>
<evidence type="ECO:0000313" key="3">
    <source>
        <dbReference type="Proteomes" id="UP001163823"/>
    </source>
</evidence>
<reference evidence="2" key="1">
    <citation type="journal article" date="2023" name="Science">
        <title>Elucidation of the pathway for biosynthesis of saponin adjuvants from the soapbark tree.</title>
        <authorList>
            <person name="Reed J."/>
            <person name="Orme A."/>
            <person name="El-Demerdash A."/>
            <person name="Owen C."/>
            <person name="Martin L.B.B."/>
            <person name="Misra R.C."/>
            <person name="Kikuchi S."/>
            <person name="Rejzek M."/>
            <person name="Martin A.C."/>
            <person name="Harkess A."/>
            <person name="Leebens-Mack J."/>
            <person name="Louveau T."/>
            <person name="Stephenson M.J."/>
            <person name="Osbourn A."/>
        </authorList>
    </citation>
    <scope>NUCLEOTIDE SEQUENCE</scope>
    <source>
        <strain evidence="2">S10</strain>
    </source>
</reference>
<keyword evidence="1" id="KW-0472">Membrane</keyword>
<dbReference type="Proteomes" id="UP001163823">
    <property type="component" value="Chromosome 4"/>
</dbReference>
<sequence>MLNQWNHHIPITPPSAPSPDVSLSIPMNSQPAWVSGQITSLNLAVDMVSGFDDGVGFDLHSFKLPAPWFIYSSMGIGILLCCITFLGCIAAEAINGSSI</sequence>
<feature type="transmembrane region" description="Helical" evidence="1">
    <location>
        <begin position="68"/>
        <end position="91"/>
    </location>
</feature>
<dbReference type="AlphaFoldDB" id="A0AAD7Q0F2"/>
<proteinExistence type="predicted"/>